<evidence type="ECO:0000313" key="1">
    <source>
        <dbReference type="EMBL" id="KAH7028333.1"/>
    </source>
</evidence>
<dbReference type="Proteomes" id="UP000774617">
    <property type="component" value="Unassembled WGS sequence"/>
</dbReference>
<keyword evidence="2" id="KW-1185">Reference proteome</keyword>
<organism evidence="1 2">
    <name type="scientific">Macrophomina phaseolina</name>
    <dbReference type="NCBI Taxonomy" id="35725"/>
    <lineage>
        <taxon>Eukaryota</taxon>
        <taxon>Fungi</taxon>
        <taxon>Dikarya</taxon>
        <taxon>Ascomycota</taxon>
        <taxon>Pezizomycotina</taxon>
        <taxon>Dothideomycetes</taxon>
        <taxon>Dothideomycetes incertae sedis</taxon>
        <taxon>Botryosphaeriales</taxon>
        <taxon>Botryosphaeriaceae</taxon>
        <taxon>Macrophomina</taxon>
    </lineage>
</organism>
<protein>
    <recommendedName>
        <fullName evidence="3">Transmembrane protein</fullName>
    </recommendedName>
</protein>
<accession>A0ABQ8FXM1</accession>
<comment type="caution">
    <text evidence="1">The sequence shown here is derived from an EMBL/GenBank/DDBJ whole genome shotgun (WGS) entry which is preliminary data.</text>
</comment>
<evidence type="ECO:0000313" key="2">
    <source>
        <dbReference type="Proteomes" id="UP000774617"/>
    </source>
</evidence>
<name>A0ABQ8FXM1_9PEZI</name>
<proteinExistence type="predicted"/>
<evidence type="ECO:0008006" key="3">
    <source>
        <dbReference type="Google" id="ProtNLM"/>
    </source>
</evidence>
<gene>
    <name evidence="1" type="ORF">B0J12DRAFT_683831</name>
</gene>
<dbReference type="EMBL" id="JAGTJR010000050">
    <property type="protein sequence ID" value="KAH7028333.1"/>
    <property type="molecule type" value="Genomic_DNA"/>
</dbReference>
<reference evidence="1 2" key="1">
    <citation type="journal article" date="2021" name="Nat. Commun.">
        <title>Genetic determinants of endophytism in the Arabidopsis root mycobiome.</title>
        <authorList>
            <person name="Mesny F."/>
            <person name="Miyauchi S."/>
            <person name="Thiergart T."/>
            <person name="Pickel B."/>
            <person name="Atanasova L."/>
            <person name="Karlsson M."/>
            <person name="Huettel B."/>
            <person name="Barry K.W."/>
            <person name="Haridas S."/>
            <person name="Chen C."/>
            <person name="Bauer D."/>
            <person name="Andreopoulos W."/>
            <person name="Pangilinan J."/>
            <person name="LaButti K."/>
            <person name="Riley R."/>
            <person name="Lipzen A."/>
            <person name="Clum A."/>
            <person name="Drula E."/>
            <person name="Henrissat B."/>
            <person name="Kohler A."/>
            <person name="Grigoriev I.V."/>
            <person name="Martin F.M."/>
            <person name="Hacquard S."/>
        </authorList>
    </citation>
    <scope>NUCLEOTIDE SEQUENCE [LARGE SCALE GENOMIC DNA]</scope>
    <source>
        <strain evidence="1 2">MPI-SDFR-AT-0080</strain>
    </source>
</reference>
<sequence>MRARAVDHGFVEIVCFCFALPFGGWGNVHCGATSQRLGLLAFLFWKVWFHVVGSLWREICVFIFTRELGGNGGARWWRVREIARMVCFWRWVKRVTRQSTSPKHQRNRWVLG</sequence>